<dbReference type="InterPro" id="IPR002818">
    <property type="entry name" value="DJ-1/PfpI"/>
</dbReference>
<dbReference type="InterPro" id="IPR009057">
    <property type="entry name" value="Homeodomain-like_sf"/>
</dbReference>
<sequence length="336" mass="36044">MSGPAVAASGKIAEVRKNQVTAQPHRVVVVALPEVVAFDLSIAAEVFGNNQRYAFRLCTPGSRRVRTSTGFAVTGTVGLAALDGADTVIIPGYRPPARPLPDRVLSGLRAAHERGARVVSICTGAFALAAAGLLDGRQATTHWCYTRELAELHPKVSVVDNVLYVDQGDIATSAGVAAGIDLCLHLVRTDHGQKVATTLARELVVAPFRGGSQAQYVERPLPASSREDLDDDGLGPTRSWAQQRLGDPLTLRDLADHAGYSVRTFCRRFQAETGTSPLRWLHEQRLALALHLLEETVLPIDQIAATSGFGTAANFRIHLRRATGTTPTAHRQAFRG</sequence>
<reference evidence="4" key="2">
    <citation type="submission" date="2020-09" db="EMBL/GenBank/DDBJ databases">
        <authorList>
            <person name="Sun Q."/>
            <person name="Zhou Y."/>
        </authorList>
    </citation>
    <scope>NUCLEOTIDE SEQUENCE</scope>
    <source>
        <strain evidence="4">CGMCC 4.5737</strain>
    </source>
</reference>
<keyword evidence="1" id="KW-0805">Transcription regulation</keyword>
<organism evidence="4 5">
    <name type="scientific">Longimycelium tulufanense</name>
    <dbReference type="NCBI Taxonomy" id="907463"/>
    <lineage>
        <taxon>Bacteria</taxon>
        <taxon>Bacillati</taxon>
        <taxon>Actinomycetota</taxon>
        <taxon>Actinomycetes</taxon>
        <taxon>Pseudonocardiales</taxon>
        <taxon>Pseudonocardiaceae</taxon>
        <taxon>Longimycelium</taxon>
    </lineage>
</organism>
<dbReference type="GO" id="GO:0003700">
    <property type="term" value="F:DNA-binding transcription factor activity"/>
    <property type="evidence" value="ECO:0007669"/>
    <property type="project" value="InterPro"/>
</dbReference>
<dbReference type="InterPro" id="IPR029062">
    <property type="entry name" value="Class_I_gatase-like"/>
</dbReference>
<evidence type="ECO:0000259" key="3">
    <source>
        <dbReference type="PROSITE" id="PS01124"/>
    </source>
</evidence>
<dbReference type="RefSeq" id="WP_229686065.1">
    <property type="nucleotide sequence ID" value="NZ_BMMK01000003.1"/>
</dbReference>
<gene>
    <name evidence="4" type="ORF">GCM10012275_10290</name>
</gene>
<comment type="caution">
    <text evidence="4">The sequence shown here is derived from an EMBL/GenBank/DDBJ whole genome shotgun (WGS) entry which is preliminary data.</text>
</comment>
<accession>A0A8J3CCX9</accession>
<feature type="domain" description="HTH araC/xylS-type" evidence="3">
    <location>
        <begin position="235"/>
        <end position="333"/>
    </location>
</feature>
<dbReference type="SMART" id="SM00342">
    <property type="entry name" value="HTH_ARAC"/>
    <property type="match status" value="1"/>
</dbReference>
<dbReference type="Pfam" id="PF12833">
    <property type="entry name" value="HTH_18"/>
    <property type="match status" value="1"/>
</dbReference>
<dbReference type="Proteomes" id="UP000637578">
    <property type="component" value="Unassembled WGS sequence"/>
</dbReference>
<proteinExistence type="predicted"/>
<keyword evidence="5" id="KW-1185">Reference proteome</keyword>
<evidence type="ECO:0000256" key="1">
    <source>
        <dbReference type="ARBA" id="ARBA00023015"/>
    </source>
</evidence>
<evidence type="ECO:0000313" key="5">
    <source>
        <dbReference type="Proteomes" id="UP000637578"/>
    </source>
</evidence>
<name>A0A8J3CCX9_9PSEU</name>
<dbReference type="PANTHER" id="PTHR43130">
    <property type="entry name" value="ARAC-FAMILY TRANSCRIPTIONAL REGULATOR"/>
    <property type="match status" value="1"/>
</dbReference>
<protein>
    <submittedName>
        <fullName evidence="4">Transcriptional regulator</fullName>
    </submittedName>
</protein>
<dbReference type="PROSITE" id="PS01124">
    <property type="entry name" value="HTH_ARAC_FAMILY_2"/>
    <property type="match status" value="1"/>
</dbReference>
<dbReference type="PANTHER" id="PTHR43130:SF3">
    <property type="entry name" value="HTH-TYPE TRANSCRIPTIONAL REGULATOR RV1931C"/>
    <property type="match status" value="1"/>
</dbReference>
<dbReference type="SUPFAM" id="SSF46689">
    <property type="entry name" value="Homeodomain-like"/>
    <property type="match status" value="2"/>
</dbReference>
<dbReference type="Gene3D" id="3.40.50.880">
    <property type="match status" value="1"/>
</dbReference>
<dbReference type="Pfam" id="PF01965">
    <property type="entry name" value="DJ-1_PfpI"/>
    <property type="match status" value="1"/>
</dbReference>
<dbReference type="GO" id="GO:0043565">
    <property type="term" value="F:sequence-specific DNA binding"/>
    <property type="evidence" value="ECO:0007669"/>
    <property type="project" value="InterPro"/>
</dbReference>
<evidence type="ECO:0000313" key="4">
    <source>
        <dbReference type="EMBL" id="GGM41217.1"/>
    </source>
</evidence>
<keyword evidence="2" id="KW-0804">Transcription</keyword>
<dbReference type="EMBL" id="BMMK01000003">
    <property type="protein sequence ID" value="GGM41217.1"/>
    <property type="molecule type" value="Genomic_DNA"/>
</dbReference>
<dbReference type="SUPFAM" id="SSF52317">
    <property type="entry name" value="Class I glutamine amidotransferase-like"/>
    <property type="match status" value="1"/>
</dbReference>
<dbReference type="AlphaFoldDB" id="A0A8J3CCX9"/>
<dbReference type="Gene3D" id="1.10.10.60">
    <property type="entry name" value="Homeodomain-like"/>
    <property type="match status" value="1"/>
</dbReference>
<evidence type="ECO:0000256" key="2">
    <source>
        <dbReference type="ARBA" id="ARBA00023163"/>
    </source>
</evidence>
<dbReference type="InterPro" id="IPR052158">
    <property type="entry name" value="INH-QAR"/>
</dbReference>
<reference evidence="4" key="1">
    <citation type="journal article" date="2014" name="Int. J. Syst. Evol. Microbiol.">
        <title>Complete genome sequence of Corynebacterium casei LMG S-19264T (=DSM 44701T), isolated from a smear-ripened cheese.</title>
        <authorList>
            <consortium name="US DOE Joint Genome Institute (JGI-PGF)"/>
            <person name="Walter F."/>
            <person name="Albersmeier A."/>
            <person name="Kalinowski J."/>
            <person name="Ruckert C."/>
        </authorList>
    </citation>
    <scope>NUCLEOTIDE SEQUENCE</scope>
    <source>
        <strain evidence="4">CGMCC 4.5737</strain>
    </source>
</reference>
<dbReference type="CDD" id="cd03137">
    <property type="entry name" value="GATase1_AraC_1"/>
    <property type="match status" value="1"/>
</dbReference>
<dbReference type="InterPro" id="IPR018060">
    <property type="entry name" value="HTH_AraC"/>
</dbReference>